<protein>
    <submittedName>
        <fullName evidence="1">Uncharacterized protein</fullName>
    </submittedName>
</protein>
<dbReference type="EMBL" id="HF935934">
    <property type="protein sequence ID" value="CCX32922.1"/>
    <property type="molecule type" value="Genomic_DNA"/>
</dbReference>
<keyword evidence="2" id="KW-1185">Reference proteome</keyword>
<proteinExistence type="predicted"/>
<evidence type="ECO:0000313" key="1">
    <source>
        <dbReference type="EMBL" id="CCX32922.1"/>
    </source>
</evidence>
<reference evidence="1 2" key="1">
    <citation type="journal article" date="2013" name="PLoS Genet.">
        <title>The genome and development-dependent transcriptomes of Pyronema confluens: a window into fungal evolution.</title>
        <authorList>
            <person name="Traeger S."/>
            <person name="Altegoer F."/>
            <person name="Freitag M."/>
            <person name="Gabaldon T."/>
            <person name="Kempken F."/>
            <person name="Kumar A."/>
            <person name="Marcet-Houben M."/>
            <person name="Poggeler S."/>
            <person name="Stajich J.E."/>
            <person name="Nowrousian M."/>
        </authorList>
    </citation>
    <scope>NUCLEOTIDE SEQUENCE [LARGE SCALE GENOMIC DNA]</scope>
    <source>
        <strain evidence="2">CBS 100304</strain>
        <tissue evidence="1">Vegetative mycelium</tissue>
    </source>
</reference>
<evidence type="ECO:0000313" key="2">
    <source>
        <dbReference type="Proteomes" id="UP000018144"/>
    </source>
</evidence>
<sequence length="174" mass="20014">MDATSYTISLRHTLLNSLKSHLQIRFSRPGHREVLYQVSLTKHDHKGIEMTECFWEVYRRQPVAMFMMVKRLGDSGCCKGCEDLAERLNAFMDMHDEHMKNAQEGLPEAAAQLFEDDLTIEDPEDPKGHWSGFWCSLECTIDELLSPAVDNEVPPAYTSLFPANFVACLRIWNF</sequence>
<dbReference type="Proteomes" id="UP000018144">
    <property type="component" value="Unassembled WGS sequence"/>
</dbReference>
<dbReference type="AlphaFoldDB" id="U4LMW6"/>
<name>U4LMW6_PYROM</name>
<organism evidence="1 2">
    <name type="scientific">Pyronema omphalodes (strain CBS 100304)</name>
    <name type="common">Pyronema confluens</name>
    <dbReference type="NCBI Taxonomy" id="1076935"/>
    <lineage>
        <taxon>Eukaryota</taxon>
        <taxon>Fungi</taxon>
        <taxon>Dikarya</taxon>
        <taxon>Ascomycota</taxon>
        <taxon>Pezizomycotina</taxon>
        <taxon>Pezizomycetes</taxon>
        <taxon>Pezizales</taxon>
        <taxon>Pyronemataceae</taxon>
        <taxon>Pyronema</taxon>
    </lineage>
</organism>
<gene>
    <name evidence="1" type="ORF">PCON_13777</name>
</gene>
<accession>U4LMW6</accession>